<gene>
    <name evidence="2" type="ORF">Lalb_Chr11g0062401</name>
</gene>
<name>A0A6A4PQ04_LUPAL</name>
<evidence type="ECO:0000256" key="1">
    <source>
        <dbReference type="SAM" id="Phobius"/>
    </source>
</evidence>
<dbReference type="AlphaFoldDB" id="A0A6A4PQ04"/>
<keyword evidence="1" id="KW-0472">Membrane</keyword>
<protein>
    <submittedName>
        <fullName evidence="2">Uncharacterized protein</fullName>
    </submittedName>
</protein>
<evidence type="ECO:0000313" key="3">
    <source>
        <dbReference type="Proteomes" id="UP000447434"/>
    </source>
</evidence>
<dbReference type="EMBL" id="WOCE01000011">
    <property type="protein sequence ID" value="KAE9603580.1"/>
    <property type="molecule type" value="Genomic_DNA"/>
</dbReference>
<organism evidence="2 3">
    <name type="scientific">Lupinus albus</name>
    <name type="common">White lupine</name>
    <name type="synonym">Lupinus termis</name>
    <dbReference type="NCBI Taxonomy" id="3870"/>
    <lineage>
        <taxon>Eukaryota</taxon>
        <taxon>Viridiplantae</taxon>
        <taxon>Streptophyta</taxon>
        <taxon>Embryophyta</taxon>
        <taxon>Tracheophyta</taxon>
        <taxon>Spermatophyta</taxon>
        <taxon>Magnoliopsida</taxon>
        <taxon>eudicotyledons</taxon>
        <taxon>Gunneridae</taxon>
        <taxon>Pentapetalae</taxon>
        <taxon>rosids</taxon>
        <taxon>fabids</taxon>
        <taxon>Fabales</taxon>
        <taxon>Fabaceae</taxon>
        <taxon>Papilionoideae</taxon>
        <taxon>50 kb inversion clade</taxon>
        <taxon>genistoids sensu lato</taxon>
        <taxon>core genistoids</taxon>
        <taxon>Genisteae</taxon>
        <taxon>Lupinus</taxon>
    </lineage>
</organism>
<reference evidence="3" key="1">
    <citation type="journal article" date="2020" name="Nat. Commun.">
        <title>Genome sequence of the cluster root forming white lupin.</title>
        <authorList>
            <person name="Hufnagel B."/>
            <person name="Marques A."/>
            <person name="Soriano A."/>
            <person name="Marques L."/>
            <person name="Divol F."/>
            <person name="Doumas P."/>
            <person name="Sallet E."/>
            <person name="Mancinotti D."/>
            <person name="Carrere S."/>
            <person name="Marande W."/>
            <person name="Arribat S."/>
            <person name="Keller J."/>
            <person name="Huneau C."/>
            <person name="Blein T."/>
            <person name="Aime D."/>
            <person name="Laguerre M."/>
            <person name="Taylor J."/>
            <person name="Schubert V."/>
            <person name="Nelson M."/>
            <person name="Geu-Flores F."/>
            <person name="Crespi M."/>
            <person name="Gallardo-Guerrero K."/>
            <person name="Delaux P.-M."/>
            <person name="Salse J."/>
            <person name="Berges H."/>
            <person name="Guyot R."/>
            <person name="Gouzy J."/>
            <person name="Peret B."/>
        </authorList>
    </citation>
    <scope>NUCLEOTIDE SEQUENCE [LARGE SCALE GENOMIC DNA]</scope>
    <source>
        <strain evidence="3">cv. Amiga</strain>
    </source>
</reference>
<evidence type="ECO:0000313" key="2">
    <source>
        <dbReference type="EMBL" id="KAE9603580.1"/>
    </source>
</evidence>
<keyword evidence="3" id="KW-1185">Reference proteome</keyword>
<proteinExistence type="predicted"/>
<accession>A0A6A4PQ04</accession>
<keyword evidence="1" id="KW-1133">Transmembrane helix</keyword>
<comment type="caution">
    <text evidence="2">The sequence shown here is derived from an EMBL/GenBank/DDBJ whole genome shotgun (WGS) entry which is preliminary data.</text>
</comment>
<keyword evidence="1" id="KW-0812">Transmembrane</keyword>
<feature type="transmembrane region" description="Helical" evidence="1">
    <location>
        <begin position="50"/>
        <end position="71"/>
    </location>
</feature>
<dbReference type="Proteomes" id="UP000447434">
    <property type="component" value="Chromosome 11"/>
</dbReference>
<feature type="transmembrane region" description="Helical" evidence="1">
    <location>
        <begin position="15"/>
        <end position="38"/>
    </location>
</feature>
<sequence length="72" mass="8778">MFVHTNNKCFVHSCFFLSFHCLVLFFQVYYLVCANFFLSHQMCNFNINGHITFTLVYTLIIYYLWSVIFIYH</sequence>